<accession>A0ABN7B5Q3</accession>
<dbReference type="Gene3D" id="1.25.10.10">
    <property type="entry name" value="Leucine-rich Repeat Variant"/>
    <property type="match status" value="1"/>
</dbReference>
<dbReference type="InterPro" id="IPR001313">
    <property type="entry name" value="Pumilio_RNA-bd_rpt"/>
</dbReference>
<dbReference type="PROSITE" id="PS50302">
    <property type="entry name" value="PUM"/>
    <property type="match status" value="1"/>
</dbReference>
<evidence type="ECO:0000313" key="4">
    <source>
        <dbReference type="Proteomes" id="UP001307889"/>
    </source>
</evidence>
<organism evidence="3 4">
    <name type="scientific">Nesidiocoris tenuis</name>
    <dbReference type="NCBI Taxonomy" id="355587"/>
    <lineage>
        <taxon>Eukaryota</taxon>
        <taxon>Metazoa</taxon>
        <taxon>Ecdysozoa</taxon>
        <taxon>Arthropoda</taxon>
        <taxon>Hexapoda</taxon>
        <taxon>Insecta</taxon>
        <taxon>Pterygota</taxon>
        <taxon>Neoptera</taxon>
        <taxon>Paraneoptera</taxon>
        <taxon>Hemiptera</taxon>
        <taxon>Heteroptera</taxon>
        <taxon>Panheteroptera</taxon>
        <taxon>Cimicomorpha</taxon>
        <taxon>Miridae</taxon>
        <taxon>Dicyphina</taxon>
        <taxon>Nesidiocoris</taxon>
    </lineage>
</organism>
<dbReference type="EMBL" id="AP028919">
    <property type="protein sequence ID" value="BES99740.1"/>
    <property type="molecule type" value="Genomic_DNA"/>
</dbReference>
<evidence type="ECO:0000313" key="3">
    <source>
        <dbReference type="EMBL" id="BES99740.1"/>
    </source>
</evidence>
<feature type="repeat" description="Pumilio" evidence="2">
    <location>
        <begin position="479"/>
        <end position="514"/>
    </location>
</feature>
<dbReference type="Proteomes" id="UP001307889">
    <property type="component" value="Chromosome 11"/>
</dbReference>
<proteinExistence type="predicted"/>
<sequence length="569" mass="65658">MEEDFDNGNSAPILRKRKRKMKNSTFLWRAKKQLKEGRCGHLDPETYEYFLRIGERVRYITREPEDDRRDFCSNVLQEAMGKEWEIASHPMSARILEQVIPNSNWADGATVRECLASRLTWDHLGCPAHLLETIVRDAGRRVKENEPEKAECVKFLEDRAKLFLNNLEHQIWESNFNHLTRCCLIVCSETDVEDLHEIVTQTALYVMSWGQLNDHFNSPLISGFVQTLLSATSNCCPLTCDKLQKHLLKKAFSIKNTSLAEKEDKSVVETASEIAELFNNEPLTRLMEAALAASSEKIYLKLYKKFFKNSIKVLAVKNSTHFAIVSLVGSCQDKFIFETIYDQLMDILDDLFGNGFTNIVKSICEKCIDLSTKQGDFIQQMKIWFGCNKKEDRFVPCLLRLKKLDHIDLSEDKITIDGSIILQSIFKFNKPIKVVESFLALDVSELLAIAEDPKGSWLFNSFLSSTTVGEKSRSRLVSKFRNYFLKLATTKFGSRVYEEIWKAAKFKERQLMIAELDRTLLGSQSGRFLVKKIQLELYLTDKKTWTARHSNYKDFAPYSKNDEIKQELS</sequence>
<gene>
    <name evidence="3" type="ORF">NTJ_12559</name>
</gene>
<dbReference type="InterPro" id="IPR040000">
    <property type="entry name" value="NOP9"/>
</dbReference>
<keyword evidence="1" id="KW-0677">Repeat</keyword>
<dbReference type="InterPro" id="IPR016024">
    <property type="entry name" value="ARM-type_fold"/>
</dbReference>
<dbReference type="PANTHER" id="PTHR13102">
    <property type="entry name" value="NUCLEOLAR PROTEIN 9"/>
    <property type="match status" value="1"/>
</dbReference>
<keyword evidence="4" id="KW-1185">Reference proteome</keyword>
<dbReference type="InterPro" id="IPR011989">
    <property type="entry name" value="ARM-like"/>
</dbReference>
<dbReference type="SUPFAM" id="SSF48371">
    <property type="entry name" value="ARM repeat"/>
    <property type="match status" value="1"/>
</dbReference>
<name>A0ABN7B5Q3_9HEMI</name>
<evidence type="ECO:0000256" key="2">
    <source>
        <dbReference type="PROSITE-ProRule" id="PRU00317"/>
    </source>
</evidence>
<dbReference type="Pfam" id="PF22493">
    <property type="entry name" value="PUF_NOP9"/>
    <property type="match status" value="1"/>
</dbReference>
<dbReference type="PANTHER" id="PTHR13102:SF0">
    <property type="entry name" value="NUCLEOLAR PROTEIN 9"/>
    <property type="match status" value="1"/>
</dbReference>
<reference evidence="3 4" key="1">
    <citation type="submission" date="2023-09" db="EMBL/GenBank/DDBJ databases">
        <title>Nesidiocoris tenuis whole genome shotgun sequence.</title>
        <authorList>
            <person name="Shibata T."/>
            <person name="Shimoda M."/>
            <person name="Kobayashi T."/>
            <person name="Uehara T."/>
        </authorList>
    </citation>
    <scope>NUCLEOTIDE SEQUENCE [LARGE SCALE GENOMIC DNA]</scope>
    <source>
        <strain evidence="3 4">Japan</strain>
    </source>
</reference>
<protein>
    <submittedName>
        <fullName evidence="3">Pumilio</fullName>
    </submittedName>
</protein>
<evidence type="ECO:0000256" key="1">
    <source>
        <dbReference type="ARBA" id="ARBA00022737"/>
    </source>
</evidence>